<dbReference type="EMBL" id="CAQQ02099326">
    <property type="status" value="NOT_ANNOTATED_CDS"/>
    <property type="molecule type" value="Genomic_DNA"/>
</dbReference>
<evidence type="ECO:0000313" key="1">
    <source>
        <dbReference type="EnsemblMetazoa" id="MESCA006177-PA"/>
    </source>
</evidence>
<evidence type="ECO:0000313" key="2">
    <source>
        <dbReference type="Proteomes" id="UP000015102"/>
    </source>
</evidence>
<dbReference type="EnsemblMetazoa" id="MESCA006177-RA">
    <property type="protein sequence ID" value="MESCA006177-PA"/>
    <property type="gene ID" value="MESCA006177"/>
</dbReference>
<dbReference type="Proteomes" id="UP000015102">
    <property type="component" value="Unassembled WGS sequence"/>
</dbReference>
<dbReference type="Gene3D" id="1.25.40.10">
    <property type="entry name" value="Tetratricopeptide repeat domain"/>
    <property type="match status" value="1"/>
</dbReference>
<sequence>MEIEQYDDSIKHLQRAHDISKEQKQNFGDDITSQIRICRKKKWTQLEETRIFEESRFQAYLT</sequence>
<organism evidence="1 2">
    <name type="scientific">Megaselia scalaris</name>
    <name type="common">Humpbacked fly</name>
    <name type="synonym">Phora scalaris</name>
    <dbReference type="NCBI Taxonomy" id="36166"/>
    <lineage>
        <taxon>Eukaryota</taxon>
        <taxon>Metazoa</taxon>
        <taxon>Ecdysozoa</taxon>
        <taxon>Arthropoda</taxon>
        <taxon>Hexapoda</taxon>
        <taxon>Insecta</taxon>
        <taxon>Pterygota</taxon>
        <taxon>Neoptera</taxon>
        <taxon>Endopterygota</taxon>
        <taxon>Diptera</taxon>
        <taxon>Brachycera</taxon>
        <taxon>Muscomorpha</taxon>
        <taxon>Platypezoidea</taxon>
        <taxon>Phoridae</taxon>
        <taxon>Megaseliini</taxon>
        <taxon>Megaselia</taxon>
    </lineage>
</organism>
<reference evidence="1" key="2">
    <citation type="submission" date="2015-06" db="UniProtKB">
        <authorList>
            <consortium name="EnsemblMetazoa"/>
        </authorList>
    </citation>
    <scope>IDENTIFICATION</scope>
</reference>
<dbReference type="STRING" id="36166.T1GR99"/>
<dbReference type="HOGENOM" id="CLU_2910787_0_0_1"/>
<accession>T1GR99</accession>
<dbReference type="InterPro" id="IPR011990">
    <property type="entry name" value="TPR-like_helical_dom_sf"/>
</dbReference>
<name>T1GR99_MEGSC</name>
<reference evidence="2" key="1">
    <citation type="submission" date="2013-02" db="EMBL/GenBank/DDBJ databases">
        <authorList>
            <person name="Hughes D."/>
        </authorList>
    </citation>
    <scope>NUCLEOTIDE SEQUENCE</scope>
    <source>
        <strain>Durham</strain>
        <strain evidence="2">NC isolate 2 -- Noor lab</strain>
    </source>
</reference>
<protein>
    <submittedName>
        <fullName evidence="1">Uncharacterized protein</fullName>
    </submittedName>
</protein>
<proteinExistence type="predicted"/>
<keyword evidence="2" id="KW-1185">Reference proteome</keyword>
<dbReference type="AlphaFoldDB" id="T1GR99"/>